<dbReference type="EMBL" id="CAJNOQ010012279">
    <property type="protein sequence ID" value="CAF1296343.1"/>
    <property type="molecule type" value="Genomic_DNA"/>
</dbReference>
<dbReference type="AlphaFoldDB" id="A0A815DF12"/>
<dbReference type="Pfam" id="PF13087">
    <property type="entry name" value="AAA_12"/>
    <property type="match status" value="1"/>
</dbReference>
<dbReference type="CDD" id="cd18808">
    <property type="entry name" value="SF1_C_Upf1"/>
    <property type="match status" value="1"/>
</dbReference>
<keyword evidence="4" id="KW-0067">ATP-binding</keyword>
<keyword evidence="9" id="KW-1185">Reference proteome</keyword>
<organism evidence="7 9">
    <name type="scientific">Didymodactylos carnosus</name>
    <dbReference type="NCBI Taxonomy" id="1234261"/>
    <lineage>
        <taxon>Eukaryota</taxon>
        <taxon>Metazoa</taxon>
        <taxon>Spiralia</taxon>
        <taxon>Gnathifera</taxon>
        <taxon>Rotifera</taxon>
        <taxon>Eurotatoria</taxon>
        <taxon>Bdelloidea</taxon>
        <taxon>Philodinida</taxon>
        <taxon>Philodinidae</taxon>
        <taxon>Didymodactylos</taxon>
    </lineage>
</organism>
<evidence type="ECO:0000313" key="8">
    <source>
        <dbReference type="EMBL" id="CAF4111461.1"/>
    </source>
</evidence>
<dbReference type="InterPro" id="IPR041677">
    <property type="entry name" value="DNA2/NAM7_AAA_11"/>
</dbReference>
<keyword evidence="3" id="KW-0347">Helicase</keyword>
<evidence type="ECO:0000259" key="6">
    <source>
        <dbReference type="SMART" id="SM00382"/>
    </source>
</evidence>
<dbReference type="Proteomes" id="UP000663829">
    <property type="component" value="Unassembled WGS sequence"/>
</dbReference>
<dbReference type="GO" id="GO:0005524">
    <property type="term" value="F:ATP binding"/>
    <property type="evidence" value="ECO:0007669"/>
    <property type="project" value="UniProtKB-KW"/>
</dbReference>
<evidence type="ECO:0000256" key="5">
    <source>
        <dbReference type="SAM" id="MobiDB-lite"/>
    </source>
</evidence>
<evidence type="ECO:0000256" key="3">
    <source>
        <dbReference type="ARBA" id="ARBA00022806"/>
    </source>
</evidence>
<dbReference type="InterPro" id="IPR047187">
    <property type="entry name" value="SF1_C_Upf1"/>
</dbReference>
<evidence type="ECO:0000256" key="4">
    <source>
        <dbReference type="ARBA" id="ARBA00022840"/>
    </source>
</evidence>
<dbReference type="InterPro" id="IPR027417">
    <property type="entry name" value="P-loop_NTPase"/>
</dbReference>
<keyword evidence="2" id="KW-0378">Hydrolase</keyword>
<keyword evidence="1" id="KW-0547">Nucleotide-binding</keyword>
<evidence type="ECO:0000256" key="1">
    <source>
        <dbReference type="ARBA" id="ARBA00022741"/>
    </source>
</evidence>
<dbReference type="InterPro" id="IPR003593">
    <property type="entry name" value="AAA+_ATPase"/>
</dbReference>
<sequence length="659" mass="75977">VATFVFLYFFASDDTNPVQQTTTTVQVEQTIDEEEEEKAMKPIFWFRHFREEKLPSHHFIAGDTIALIDQNALMKLDDYQQQKHEERPPIRLFYQAMGIVQSVYPNFAVQFPFWPPSLYNINYLNQSNLYRIERLPNFVTLNRSIQALEQLIDNDQLAIRPLLNISDNIDKEELKDLANEIVSHSNNIDDLDYISASINKSQRQAIMCALQKRLTLIQGPPGTGKTETSAMIIRLWLKLHDQIDEQQPILVCAETHQAIDNLTRRLIKFVRVVRYGEPRTIGADLQEYTMQAQIDLLRRHNSPNKQLFGPPKPKEIRQIISSCQVLAMTCAGVGILEKDYRFPFILIDEASQITEPNILISLIRITKQIVLVGDQKQLPPIIKMEEAKPLLERSFFQRMIENIGIEVHMLDTQYRMHPALIQFPIKKFYNNQLKNGVTSQDRPQPKTIKFIDKNCPLMFVDVANGEEMCRGSNIENREEVILICETVKTLLPSKDGEYQPNDIGIITPYRKQVMCITEKLSQMQIPKGVEIRTVDGFQGREKTVILISLVRSNSDHEIGFLVNEQRMNVLLTRAKCAMIVFGNKLTLSANSVWKEWIDSVPNVSSDLYKRECLVATPSNNNRSSVQQQEVSNTRGRGQIRGRASSRQIYQRGRNRRGNY</sequence>
<dbReference type="EMBL" id="CAJOBC010035179">
    <property type="protein sequence ID" value="CAF4111461.1"/>
    <property type="molecule type" value="Genomic_DNA"/>
</dbReference>
<comment type="caution">
    <text evidence="7">The sequence shown here is derived from an EMBL/GenBank/DDBJ whole genome shotgun (WGS) entry which is preliminary data.</text>
</comment>
<gene>
    <name evidence="7" type="ORF">GPM918_LOCUS28293</name>
    <name evidence="8" type="ORF">SRO942_LOCUS28780</name>
</gene>
<dbReference type="SMART" id="SM00382">
    <property type="entry name" value="AAA"/>
    <property type="match status" value="1"/>
</dbReference>
<feature type="domain" description="AAA+ ATPase" evidence="6">
    <location>
        <begin position="211"/>
        <end position="406"/>
    </location>
</feature>
<dbReference type="Gene3D" id="3.40.50.300">
    <property type="entry name" value="P-loop containing nucleotide triphosphate hydrolases"/>
    <property type="match status" value="3"/>
</dbReference>
<dbReference type="OrthoDB" id="6513042at2759"/>
<feature type="non-terminal residue" evidence="7">
    <location>
        <position position="1"/>
    </location>
</feature>
<name>A0A815DF12_9BILA</name>
<dbReference type="InterPro" id="IPR045055">
    <property type="entry name" value="DNA2/NAM7-like"/>
</dbReference>
<dbReference type="GO" id="GO:0016787">
    <property type="term" value="F:hydrolase activity"/>
    <property type="evidence" value="ECO:0007669"/>
    <property type="project" value="UniProtKB-KW"/>
</dbReference>
<evidence type="ECO:0000256" key="2">
    <source>
        <dbReference type="ARBA" id="ARBA00022801"/>
    </source>
</evidence>
<evidence type="ECO:0000313" key="7">
    <source>
        <dbReference type="EMBL" id="CAF1296343.1"/>
    </source>
</evidence>
<feature type="compositionally biased region" description="Polar residues" evidence="5">
    <location>
        <begin position="618"/>
        <end position="635"/>
    </location>
</feature>
<dbReference type="PANTHER" id="PTHR10887">
    <property type="entry name" value="DNA2/NAM7 HELICASE FAMILY"/>
    <property type="match status" value="1"/>
</dbReference>
<dbReference type="GO" id="GO:0005694">
    <property type="term" value="C:chromosome"/>
    <property type="evidence" value="ECO:0007669"/>
    <property type="project" value="UniProtKB-ARBA"/>
</dbReference>
<dbReference type="Pfam" id="PF13086">
    <property type="entry name" value="AAA_11"/>
    <property type="match status" value="2"/>
</dbReference>
<dbReference type="Proteomes" id="UP000681722">
    <property type="component" value="Unassembled WGS sequence"/>
</dbReference>
<dbReference type="PANTHER" id="PTHR10887:SF495">
    <property type="entry name" value="HELICASE SENATAXIN ISOFORM X1-RELATED"/>
    <property type="match status" value="1"/>
</dbReference>
<dbReference type="SUPFAM" id="SSF52540">
    <property type="entry name" value="P-loop containing nucleoside triphosphate hydrolases"/>
    <property type="match status" value="1"/>
</dbReference>
<proteinExistence type="predicted"/>
<reference evidence="7" key="1">
    <citation type="submission" date="2021-02" db="EMBL/GenBank/DDBJ databases">
        <authorList>
            <person name="Nowell W R."/>
        </authorList>
    </citation>
    <scope>NUCLEOTIDE SEQUENCE</scope>
</reference>
<protein>
    <recommendedName>
        <fullName evidence="6">AAA+ ATPase domain-containing protein</fullName>
    </recommendedName>
</protein>
<dbReference type="InterPro" id="IPR041679">
    <property type="entry name" value="DNA2/NAM7-like_C"/>
</dbReference>
<accession>A0A815DF12</accession>
<dbReference type="GO" id="GO:0004386">
    <property type="term" value="F:helicase activity"/>
    <property type="evidence" value="ECO:0007669"/>
    <property type="project" value="UniProtKB-KW"/>
</dbReference>
<dbReference type="FunFam" id="3.40.50.300:FF:000326">
    <property type="entry name" value="P-loop containing nucleoside triphosphate hydrolase"/>
    <property type="match status" value="1"/>
</dbReference>
<evidence type="ECO:0000313" key="9">
    <source>
        <dbReference type="Proteomes" id="UP000663829"/>
    </source>
</evidence>
<feature type="region of interest" description="Disordered" evidence="5">
    <location>
        <begin position="618"/>
        <end position="659"/>
    </location>
</feature>